<feature type="region of interest" description="Disordered" evidence="17">
    <location>
        <begin position="1"/>
        <end position="80"/>
    </location>
</feature>
<dbReference type="SMART" id="SM00504">
    <property type="entry name" value="Ubox"/>
    <property type="match status" value="1"/>
</dbReference>
<dbReference type="PROSITE" id="PS51698">
    <property type="entry name" value="U_BOX"/>
    <property type="match status" value="1"/>
</dbReference>
<evidence type="ECO:0000256" key="16">
    <source>
        <dbReference type="ARBA" id="ARBA00083610"/>
    </source>
</evidence>
<dbReference type="InterPro" id="IPR019474">
    <property type="entry name" value="Ub_conjug_fac_E4_core"/>
</dbReference>
<evidence type="ECO:0000256" key="1">
    <source>
        <dbReference type="ARBA" id="ARBA00000900"/>
    </source>
</evidence>
<dbReference type="EMBL" id="AJVK01002876">
    <property type="status" value="NOT_ANNOTATED_CDS"/>
    <property type="molecule type" value="Genomic_DNA"/>
</dbReference>
<dbReference type="SUPFAM" id="SSF57850">
    <property type="entry name" value="RING/U-box"/>
    <property type="match status" value="1"/>
</dbReference>
<keyword evidence="20" id="KW-1185">Reference proteome</keyword>
<evidence type="ECO:0000256" key="11">
    <source>
        <dbReference type="ARBA" id="ARBA00022990"/>
    </source>
</evidence>
<dbReference type="GO" id="GO:0000151">
    <property type="term" value="C:ubiquitin ligase complex"/>
    <property type="evidence" value="ECO:0007669"/>
    <property type="project" value="InterPro"/>
</dbReference>
<protein>
    <recommendedName>
        <fullName evidence="14">Ubiquitin conjugation factor E4 B</fullName>
        <ecNumber evidence="6">2.3.2.27</ecNumber>
    </recommendedName>
    <alternativeName>
        <fullName evidence="16">RING-type E3 ubiquitin transferase E4 B</fullName>
    </alternativeName>
    <alternativeName>
        <fullName evidence="15">Ubiquitin fusion degradation protein 2</fullName>
    </alternativeName>
</protein>
<keyword evidence="12" id="KW-0539">Nucleus</keyword>
<feature type="compositionally biased region" description="Basic and acidic residues" evidence="17">
    <location>
        <begin position="66"/>
        <end position="78"/>
    </location>
</feature>
<dbReference type="GO" id="GO:0005634">
    <property type="term" value="C:nucleus"/>
    <property type="evidence" value="ECO:0007669"/>
    <property type="project" value="UniProtKB-SubCell"/>
</dbReference>
<comment type="function">
    <text evidence="13">Ubiquitin-protein ligase that probably functions as an E3 ligase in conjunction with specific E1 and E2 ligases. May also function as an E4 ligase mediating the assembly of polyubiquitin chains on substrates ubiquitinated by another E3 ubiquitin ligase. May regulate myosin assembly in striated muscles together with STUB1 and VCP/p97 by targeting myosin chaperone UNC45B for proteasomal degradation.</text>
</comment>
<feature type="domain" description="U-box" evidence="18">
    <location>
        <begin position="741"/>
        <end position="814"/>
    </location>
</feature>
<dbReference type="PANTHER" id="PTHR13931:SF2">
    <property type="entry name" value="UBIQUITIN CONJUGATION FACTOR E4 B"/>
    <property type="match status" value="1"/>
</dbReference>
<dbReference type="GO" id="GO:0034450">
    <property type="term" value="F:ubiquitin-ubiquitin ligase activity"/>
    <property type="evidence" value="ECO:0007669"/>
    <property type="project" value="InterPro"/>
</dbReference>
<dbReference type="InterPro" id="IPR003613">
    <property type="entry name" value="Ubox_domain"/>
</dbReference>
<keyword evidence="9" id="KW-0808">Transferase</keyword>
<dbReference type="EnsemblMetazoa" id="PPAI001679-RA">
    <property type="protein sequence ID" value="PPAI001679-PA"/>
    <property type="gene ID" value="PPAI001679"/>
</dbReference>
<accession>A0A1B0D2V6</accession>
<evidence type="ECO:0000256" key="12">
    <source>
        <dbReference type="ARBA" id="ARBA00023242"/>
    </source>
</evidence>
<comment type="pathway">
    <text evidence="4">Protein modification; protein ubiquitination.</text>
</comment>
<evidence type="ECO:0000256" key="6">
    <source>
        <dbReference type="ARBA" id="ARBA00012483"/>
    </source>
</evidence>
<dbReference type="InterPro" id="IPR045132">
    <property type="entry name" value="UBE4"/>
</dbReference>
<dbReference type="EMBL" id="AJVK01002875">
    <property type="status" value="NOT_ANNOTATED_CDS"/>
    <property type="molecule type" value="Genomic_DNA"/>
</dbReference>
<dbReference type="CDD" id="cd16658">
    <property type="entry name" value="RING-Ubox_UBE4B"/>
    <property type="match status" value="1"/>
</dbReference>
<evidence type="ECO:0000256" key="5">
    <source>
        <dbReference type="ARBA" id="ARBA00007434"/>
    </source>
</evidence>
<dbReference type="FunFam" id="3.30.40.10:FF:000060">
    <property type="entry name" value="ubiquitin conjugation factor E4 B"/>
    <property type="match status" value="1"/>
</dbReference>
<evidence type="ECO:0000256" key="2">
    <source>
        <dbReference type="ARBA" id="ARBA00004123"/>
    </source>
</evidence>
<dbReference type="VEuPathDB" id="VectorBase:PPAI001679"/>
<proteinExistence type="inferred from homology"/>
<reference evidence="19" key="1">
    <citation type="submission" date="2022-08" db="UniProtKB">
        <authorList>
            <consortium name="EnsemblMetazoa"/>
        </authorList>
    </citation>
    <scope>IDENTIFICATION</scope>
    <source>
        <strain evidence="19">Israel</strain>
    </source>
</reference>
<keyword evidence="11" id="KW-0007">Acetylation</keyword>
<evidence type="ECO:0000256" key="9">
    <source>
        <dbReference type="ARBA" id="ARBA00022679"/>
    </source>
</evidence>
<keyword evidence="10" id="KW-0833">Ubl conjugation pathway</keyword>
<evidence type="ECO:0000256" key="8">
    <source>
        <dbReference type="ARBA" id="ARBA00022553"/>
    </source>
</evidence>
<dbReference type="AlphaFoldDB" id="A0A1B0D2V6"/>
<dbReference type="PANTHER" id="PTHR13931">
    <property type="entry name" value="UBIQUITINATION FACTOR E4"/>
    <property type="match status" value="1"/>
</dbReference>
<evidence type="ECO:0000256" key="10">
    <source>
        <dbReference type="ARBA" id="ARBA00022786"/>
    </source>
</evidence>
<keyword evidence="7" id="KW-0963">Cytoplasm</keyword>
<dbReference type="InterPro" id="IPR013083">
    <property type="entry name" value="Znf_RING/FYVE/PHD"/>
</dbReference>
<dbReference type="GO" id="GO:0006511">
    <property type="term" value="P:ubiquitin-dependent protein catabolic process"/>
    <property type="evidence" value="ECO:0007669"/>
    <property type="project" value="InterPro"/>
</dbReference>
<organism evidence="19 20">
    <name type="scientific">Phlebotomus papatasi</name>
    <name type="common">Sandfly</name>
    <dbReference type="NCBI Taxonomy" id="29031"/>
    <lineage>
        <taxon>Eukaryota</taxon>
        <taxon>Metazoa</taxon>
        <taxon>Ecdysozoa</taxon>
        <taxon>Arthropoda</taxon>
        <taxon>Hexapoda</taxon>
        <taxon>Insecta</taxon>
        <taxon>Pterygota</taxon>
        <taxon>Neoptera</taxon>
        <taxon>Endopterygota</taxon>
        <taxon>Diptera</taxon>
        <taxon>Nematocera</taxon>
        <taxon>Psychodoidea</taxon>
        <taxon>Psychodidae</taxon>
        <taxon>Phlebotomus</taxon>
        <taxon>Phlebotomus</taxon>
    </lineage>
</organism>
<evidence type="ECO:0000256" key="13">
    <source>
        <dbReference type="ARBA" id="ARBA00056267"/>
    </source>
</evidence>
<name>A0A1B0D2V6_PHLPP</name>
<dbReference type="GO" id="GO:0005737">
    <property type="term" value="C:cytoplasm"/>
    <property type="evidence" value="ECO:0007669"/>
    <property type="project" value="UniProtKB-SubCell"/>
</dbReference>
<dbReference type="GO" id="GO:0000209">
    <property type="term" value="P:protein polyubiquitination"/>
    <property type="evidence" value="ECO:0007669"/>
    <property type="project" value="TreeGrafter"/>
</dbReference>
<comment type="similarity">
    <text evidence="5">Belongs to the ubiquitin conjugation factor E4 family.</text>
</comment>
<evidence type="ECO:0000256" key="4">
    <source>
        <dbReference type="ARBA" id="ARBA00004906"/>
    </source>
</evidence>
<dbReference type="Pfam" id="PF04564">
    <property type="entry name" value="U-box"/>
    <property type="match status" value="1"/>
</dbReference>
<dbReference type="EMBL" id="AJVK01002877">
    <property type="status" value="NOT_ANNOTATED_CDS"/>
    <property type="molecule type" value="Genomic_DNA"/>
</dbReference>
<evidence type="ECO:0000256" key="14">
    <source>
        <dbReference type="ARBA" id="ARBA00072779"/>
    </source>
</evidence>
<evidence type="ECO:0000256" key="15">
    <source>
        <dbReference type="ARBA" id="ARBA00081821"/>
    </source>
</evidence>
<dbReference type="Proteomes" id="UP000092462">
    <property type="component" value="Unassembled WGS sequence"/>
</dbReference>
<evidence type="ECO:0000256" key="17">
    <source>
        <dbReference type="SAM" id="MobiDB-lite"/>
    </source>
</evidence>
<dbReference type="GO" id="GO:0036503">
    <property type="term" value="P:ERAD pathway"/>
    <property type="evidence" value="ECO:0007669"/>
    <property type="project" value="InterPro"/>
</dbReference>
<feature type="compositionally biased region" description="Low complexity" evidence="17">
    <location>
        <begin position="36"/>
        <end position="58"/>
    </location>
</feature>
<dbReference type="EC" id="2.3.2.27" evidence="6"/>
<dbReference type="Pfam" id="PF10408">
    <property type="entry name" value="Ufd2P_core"/>
    <property type="match status" value="1"/>
</dbReference>
<sequence>MSELTPEEIRQRRLRRLGVDPTRAGALQEPAAKGPTVSSSTESSNSSSGTEKVSGSSEARQSSLELVEHRQKQQKIDTELSNEVLTTSSVDQHRVNNNYRGNLIEATGDDVKNASASSTTDNNQEVEVQQMETDECMDTDKLGDCDSGIENMETEDCSESTKAAPNAECLLDNRGNTQLEMEIYLSKVLNATWAEHCKGAIIVKEVATEYMDSFEEVSNIEDFTSRVLLNVIQYYLEGFLKKSSSNFDVTMPSSSGCSDDAAGVDGEDKQEMEFFERRTAALDYLIRCYDVIRGECYNLTSSKRLNTGELVQFLEMVKQQILQHSILVLNGTFRGSKDAVEVSKKPEKSPLLQLMYEKTVESDFLQAFVALTYKNVEVFRDIFEPLLRDLFTDMQKAIVSKDLNVEILAKLDELTAIAIEGNVRPICNLIAKQYNFFPISCSKAPGREIAKVSFLGPFLSPTIFVEENPKLVDTIFTSDNVLVDASLQSSLQAGLGCIRNYLHAIFHALLKNVESRNSVLMYMSTILKANEKRAQIHTDERVLARDGFMLNFLCTLQKLAAKIKLERVDMMYPFHWDSLIHIVKDTKLRYESEEYSEWLQEYRGTHVWEPTNFQTQCWFLTLHAHHVAIIPAIQRYNKRLRVIKELQRLVAELNNTKAQWEFTRLAARNEEVRTRWTLQLMKLNRSKACCDIGLLDENLLRQCMRFYSTVCEFILYHMEGRKISGPFITITNQQREDEFADAPDEFKDPLMDTLMSDPVILPSGAIMDRSIITRHLLNSSTDPFNRQPLTEDMLQSATELKERIQAWKREKRDKGNSGGESSKRC</sequence>
<evidence type="ECO:0000259" key="18">
    <source>
        <dbReference type="PROSITE" id="PS51698"/>
    </source>
</evidence>
<keyword evidence="8" id="KW-0597">Phosphoprotein</keyword>
<dbReference type="VEuPathDB" id="VectorBase:PPAPM1_011309"/>
<evidence type="ECO:0000256" key="7">
    <source>
        <dbReference type="ARBA" id="ARBA00022490"/>
    </source>
</evidence>
<evidence type="ECO:0000313" key="19">
    <source>
        <dbReference type="EnsemblMetazoa" id="PPAI001679-PA"/>
    </source>
</evidence>
<comment type="subcellular location">
    <subcellularLocation>
        <location evidence="3">Cytoplasm</location>
    </subcellularLocation>
    <subcellularLocation>
        <location evidence="2">Nucleus</location>
    </subcellularLocation>
</comment>
<comment type="catalytic activity">
    <reaction evidence="1">
        <text>S-ubiquitinyl-[E2 ubiquitin-conjugating enzyme]-L-cysteine + [acceptor protein]-L-lysine = [E2 ubiquitin-conjugating enzyme]-L-cysteine + N(6)-ubiquitinyl-[acceptor protein]-L-lysine.</text>
        <dbReference type="EC" id="2.3.2.27"/>
    </reaction>
</comment>
<evidence type="ECO:0000256" key="3">
    <source>
        <dbReference type="ARBA" id="ARBA00004496"/>
    </source>
</evidence>
<evidence type="ECO:0000313" key="20">
    <source>
        <dbReference type="Proteomes" id="UP000092462"/>
    </source>
</evidence>
<dbReference type="Gene3D" id="3.30.40.10">
    <property type="entry name" value="Zinc/RING finger domain, C3HC4 (zinc finger)"/>
    <property type="match status" value="1"/>
</dbReference>